<dbReference type="HOGENOM" id="CLU_675459_0_0_2"/>
<feature type="domain" description="TiaS FLD" evidence="7">
    <location>
        <begin position="152"/>
        <end position="260"/>
    </location>
</feature>
<keyword evidence="5 6" id="KW-0067">ATP-binding</keyword>
<dbReference type="PhylomeDB" id="A4WH81"/>
<dbReference type="InterPro" id="IPR024913">
    <property type="entry name" value="tRNA_Ile2__agm2C_synt"/>
</dbReference>
<comment type="similarity">
    <text evidence="6">Belongs to the TiaS family.</text>
</comment>
<keyword evidence="4 6" id="KW-0547">Nucleotide-binding</keyword>
<evidence type="ECO:0000259" key="9">
    <source>
        <dbReference type="Pfam" id="PF23783"/>
    </source>
</evidence>
<proteinExistence type="inferred from homology"/>
<dbReference type="STRING" id="340102.Pars_0133"/>
<protein>
    <recommendedName>
        <fullName evidence="6">tRNA(Ile2) 2-agmatinylcytidine synthetase TiaS</fullName>
        <shortName evidence="6">tRNA(Ile2)-agm2C synthetase</shortName>
        <ecNumber evidence="6">6.3.4.22</ecNumber>
    </recommendedName>
    <alternativeName>
        <fullName evidence="6">tRNA(Ile2) agmatidine synthetase</fullName>
    </alternativeName>
</protein>
<evidence type="ECO:0000256" key="1">
    <source>
        <dbReference type="ARBA" id="ARBA00022490"/>
    </source>
</evidence>
<evidence type="ECO:0000256" key="6">
    <source>
        <dbReference type="HAMAP-Rule" id="MF_01892"/>
    </source>
</evidence>
<sequence length="432" mass="48352">MSEPCLVHINRRSLMATVLVLIGIDDTDSYTGGCTTHVGYLLAKEVLRKWGEEAFLDFPRLVRLNPNIPFKTRGNAAVALALEVPEGDVEEVWRLALDVVKNNARREGKTDPGLAMAVREVPKRARVIYKMALTQVVSRSAAERAGLITWGGRGVVGAVAAVGADLSRSTFELIAYREGERAAIPAEVVRLMEALTYPFTFHNLDGRRVLIQPRGPDPVYYGIRGLSPPHLLLAQSILEAHGYKPAGWVIYRTNQATDAHLAHGVILAEPTPYSYYRVRGVVVEARRVAGRHVVGRLDNGLAFVAYRHLGRLASELERCVMCDVELYGGLKPRFGQLFLYVERAYVLGRYAPSPSRCPYCWGSLESLGRDRGWRCRRCGVVFRSREVRWLYDSSIAKAVFPRPGEWRHLLRPPDLDVEVAGFFSPRSVEWIS</sequence>
<comment type="function">
    <text evidence="6">ATP-dependent agmatine transferase that catalyzes the formation of 2-agmatinylcytidine (agm2C) at the wobble position (C34) of tRNA(Ile2), converting the codon specificity from AUG to AUA.</text>
</comment>
<evidence type="ECO:0000259" key="7">
    <source>
        <dbReference type="Pfam" id="PF08489"/>
    </source>
</evidence>
<dbReference type="AlphaFoldDB" id="A4WH81"/>
<dbReference type="Gene3D" id="3.90.600.20">
    <property type="match status" value="1"/>
</dbReference>
<dbReference type="HAMAP" id="MF_01892">
    <property type="entry name" value="tRNA_Ile2_agm2C_synt"/>
    <property type="match status" value="1"/>
</dbReference>
<accession>A4WH81</accession>
<name>A4WH81_PYRAR</name>
<gene>
    <name evidence="6" type="primary">tiaS</name>
    <name evidence="10" type="ordered locus">Pars_0133</name>
</gene>
<dbReference type="Proteomes" id="UP000001567">
    <property type="component" value="Chromosome"/>
</dbReference>
<dbReference type="InterPro" id="IPR053870">
    <property type="entry name" value="TiaS-like_TCKD"/>
</dbReference>
<dbReference type="Pfam" id="PF22641">
    <property type="entry name" value="TiaS_TCKD"/>
    <property type="match status" value="1"/>
</dbReference>
<feature type="domain" description="TiaS C-terminal zinc ribbon" evidence="9">
    <location>
        <begin position="356"/>
        <end position="379"/>
    </location>
</feature>
<dbReference type="Pfam" id="PF08489">
    <property type="entry name" value="TiaS_FLD"/>
    <property type="match status" value="1"/>
</dbReference>
<keyword evidence="2 6" id="KW-0436">Ligase</keyword>
<dbReference type="KEGG" id="pas:Pars_0133"/>
<dbReference type="GO" id="GO:0002101">
    <property type="term" value="P:tRNA wobble cytosine modification"/>
    <property type="evidence" value="ECO:0007669"/>
    <property type="project" value="UniProtKB-UniRule"/>
</dbReference>
<dbReference type="GO" id="GO:0016879">
    <property type="term" value="F:ligase activity, forming carbon-nitrogen bonds"/>
    <property type="evidence" value="ECO:0007669"/>
    <property type="project" value="UniProtKB-UniRule"/>
</dbReference>
<organism evidence="10 11">
    <name type="scientific">Pyrobaculum arsenaticum (strain DSM 13514 / JCM 11321 / PZ6)</name>
    <dbReference type="NCBI Taxonomy" id="340102"/>
    <lineage>
        <taxon>Archaea</taxon>
        <taxon>Thermoproteota</taxon>
        <taxon>Thermoprotei</taxon>
        <taxon>Thermoproteales</taxon>
        <taxon>Thermoproteaceae</taxon>
        <taxon>Pyrobaculum</taxon>
    </lineage>
</organism>
<comment type="catalytic activity">
    <reaction evidence="6">
        <text>cytidine(34) in tRNA(Ile2) + agmatine + ATP + H2O = 2-agmatinylcytidine(34) in tRNA(Ile2) + AMP + 2 phosphate + 2 H(+)</text>
        <dbReference type="Rhea" id="RHEA:43608"/>
        <dbReference type="Rhea" id="RHEA-COMP:10625"/>
        <dbReference type="Rhea" id="RHEA-COMP:10626"/>
        <dbReference type="ChEBI" id="CHEBI:15377"/>
        <dbReference type="ChEBI" id="CHEBI:15378"/>
        <dbReference type="ChEBI" id="CHEBI:30616"/>
        <dbReference type="ChEBI" id="CHEBI:43474"/>
        <dbReference type="ChEBI" id="CHEBI:58145"/>
        <dbReference type="ChEBI" id="CHEBI:82748"/>
        <dbReference type="ChEBI" id="CHEBI:83545"/>
        <dbReference type="ChEBI" id="CHEBI:456215"/>
        <dbReference type="EC" id="6.3.4.22"/>
    </reaction>
</comment>
<dbReference type="Gene3D" id="2.40.50.1010">
    <property type="match status" value="1"/>
</dbReference>
<dbReference type="Pfam" id="PF23783">
    <property type="entry name" value="Zn_ribbon_TiaS"/>
    <property type="match status" value="1"/>
</dbReference>
<dbReference type="InterPro" id="IPR013696">
    <property type="entry name" value="TiaS_FLD"/>
</dbReference>
<evidence type="ECO:0000256" key="4">
    <source>
        <dbReference type="ARBA" id="ARBA00022741"/>
    </source>
</evidence>
<dbReference type="GO" id="GO:0005524">
    <property type="term" value="F:ATP binding"/>
    <property type="evidence" value="ECO:0007669"/>
    <property type="project" value="UniProtKB-KW"/>
</dbReference>
<evidence type="ECO:0000256" key="3">
    <source>
        <dbReference type="ARBA" id="ARBA00022694"/>
    </source>
</evidence>
<reference evidence="10 11" key="1">
    <citation type="submission" date="2007-04" db="EMBL/GenBank/DDBJ databases">
        <title>Complete sequence of Pyrobaculum arsenaticum DSM 13514.</title>
        <authorList>
            <consortium name="US DOE Joint Genome Institute"/>
            <person name="Copeland A."/>
            <person name="Lucas S."/>
            <person name="Lapidus A."/>
            <person name="Barry K."/>
            <person name="Glavina del Rio T."/>
            <person name="Dalin E."/>
            <person name="Tice H."/>
            <person name="Pitluck S."/>
            <person name="Chain P."/>
            <person name="Malfatti S."/>
            <person name="Shin M."/>
            <person name="Vergez L."/>
            <person name="Schmutz J."/>
            <person name="Larimer F."/>
            <person name="Land M."/>
            <person name="Hauser L."/>
            <person name="Kyrpides N."/>
            <person name="Mikhailova N."/>
            <person name="Cozen A.E."/>
            <person name="Fitz-Gibbon S.T."/>
            <person name="House C.H."/>
            <person name="Saltikov C."/>
            <person name="Lowe T.M."/>
            <person name="Richardson P."/>
        </authorList>
    </citation>
    <scope>NUCLEOTIDE SEQUENCE [LARGE SCALE GENOMIC DNA]</scope>
    <source>
        <strain evidence="11">ATCC 700994 / DSM 13514 / JCM 11321 / PZ6</strain>
    </source>
</reference>
<evidence type="ECO:0000313" key="11">
    <source>
        <dbReference type="Proteomes" id="UP000001567"/>
    </source>
</evidence>
<evidence type="ECO:0000256" key="2">
    <source>
        <dbReference type="ARBA" id="ARBA00022598"/>
    </source>
</evidence>
<keyword evidence="3 6" id="KW-0819">tRNA processing</keyword>
<dbReference type="PANTHER" id="PTHR40705:SF1">
    <property type="entry name" value="TRNA(ILE2) 2-AGMATINYLCYTIDINE SYNTHETASE TIAS"/>
    <property type="match status" value="1"/>
</dbReference>
<evidence type="ECO:0000256" key="5">
    <source>
        <dbReference type="ARBA" id="ARBA00022840"/>
    </source>
</evidence>
<evidence type="ECO:0000313" key="10">
    <source>
        <dbReference type="EMBL" id="ABP49748.1"/>
    </source>
</evidence>
<feature type="domain" description="TiaS-like TCKD" evidence="8">
    <location>
        <begin position="22"/>
        <end position="90"/>
    </location>
</feature>
<dbReference type="GO" id="GO:0005737">
    <property type="term" value="C:cytoplasm"/>
    <property type="evidence" value="ECO:0007669"/>
    <property type="project" value="UniProtKB-SubCell"/>
</dbReference>
<dbReference type="Gene3D" id="3.30.70.2200">
    <property type="match status" value="1"/>
</dbReference>
<dbReference type="EC" id="6.3.4.22" evidence="6"/>
<comment type="subcellular location">
    <subcellularLocation>
        <location evidence="6">Cytoplasm</location>
    </subcellularLocation>
</comment>
<dbReference type="InterPro" id="IPR055394">
    <property type="entry name" value="Zn_ribbon_TiaS"/>
</dbReference>
<evidence type="ECO:0000259" key="8">
    <source>
        <dbReference type="Pfam" id="PF22641"/>
    </source>
</evidence>
<dbReference type="EMBL" id="CP000660">
    <property type="protein sequence ID" value="ABP49748.1"/>
    <property type="molecule type" value="Genomic_DNA"/>
</dbReference>
<keyword evidence="1 6" id="KW-0963">Cytoplasm</keyword>
<dbReference type="PANTHER" id="PTHR40705">
    <property type="entry name" value="TRNA(ILE2) 2-AGMATINYLCYTIDINE SYNTHETASE TIAS"/>
    <property type="match status" value="1"/>
</dbReference>